<reference evidence="2" key="1">
    <citation type="journal article" date="2019" name="Nat. Commun.">
        <title>Genome-wide association mapping of date palm fruit traits.</title>
        <authorList>
            <person name="Hazzouri K.M."/>
            <person name="Gros-Balthazard M."/>
            <person name="Flowers J.M."/>
            <person name="Copetti D."/>
            <person name="Lemansour A."/>
            <person name="Lebrun M."/>
            <person name="Masmoudi K."/>
            <person name="Ferrand S."/>
            <person name="Dhar M.I."/>
            <person name="Fresquez Z.A."/>
            <person name="Rosas U."/>
            <person name="Zhang J."/>
            <person name="Talag J."/>
            <person name="Lee S."/>
            <person name="Kudrna D."/>
            <person name="Powell R.F."/>
            <person name="Leitch I.J."/>
            <person name="Krueger R.R."/>
            <person name="Wing R.A."/>
            <person name="Amiri K.M.A."/>
            <person name="Purugganan M.D."/>
        </authorList>
    </citation>
    <scope>NUCLEOTIDE SEQUENCE [LARGE SCALE GENOMIC DNA]</scope>
    <source>
        <strain evidence="2">cv. Khalas</strain>
    </source>
</reference>
<dbReference type="AlphaFoldDB" id="A0A8B7CJR2"/>
<gene>
    <name evidence="3" type="primary">LOC103714925</name>
</gene>
<accession>A0A8B7CJR2</accession>
<evidence type="ECO:0000313" key="3">
    <source>
        <dbReference type="RefSeq" id="XP_008800629.2"/>
    </source>
</evidence>
<evidence type="ECO:0000313" key="2">
    <source>
        <dbReference type="Proteomes" id="UP000228380"/>
    </source>
</evidence>
<reference evidence="3" key="2">
    <citation type="submission" date="2025-08" db="UniProtKB">
        <authorList>
            <consortium name="RefSeq"/>
        </authorList>
    </citation>
    <scope>IDENTIFICATION</scope>
    <source>
        <tissue evidence="3">Young leaves</tissue>
    </source>
</reference>
<keyword evidence="1" id="KW-1133">Transmembrane helix</keyword>
<dbReference type="RefSeq" id="XP_008800629.2">
    <property type="nucleotide sequence ID" value="XM_008802407.4"/>
</dbReference>
<dbReference type="InterPro" id="IPR040283">
    <property type="entry name" value="DDB_G0292058-like"/>
</dbReference>
<dbReference type="PANTHER" id="PTHR31414">
    <property type="entry name" value="TRANSMEMBRANE PROTEIN DDB_G0292058"/>
    <property type="match status" value="1"/>
</dbReference>
<dbReference type="GeneID" id="103714925"/>
<feature type="transmembrane region" description="Helical" evidence="1">
    <location>
        <begin position="35"/>
        <end position="53"/>
    </location>
</feature>
<protein>
    <submittedName>
        <fullName evidence="3">Uncharacterized protein LOC103714925 isoform X1</fullName>
    </submittedName>
</protein>
<feature type="transmembrane region" description="Helical" evidence="1">
    <location>
        <begin position="502"/>
        <end position="523"/>
    </location>
</feature>
<keyword evidence="1" id="KW-0812">Transmembrane</keyword>
<proteinExistence type="predicted"/>
<feature type="transmembrane region" description="Helical" evidence="1">
    <location>
        <begin position="125"/>
        <end position="147"/>
    </location>
</feature>
<keyword evidence="2" id="KW-1185">Reference proteome</keyword>
<sequence length="566" mass="62997">MKVEDETYLQQKRQVWRPSIPIHGVQVIQMGSRKLNVVVVLLCSLVLVLGFGVEVAAHSTQELIAVSHIGAERLLADGVNNSVSVDTLSARTERIDPLDDFKKYKGGYNITNKHYWSSTIFTGRYGYIIAILWLVGGLLYAAIVLTINTCFTKRARRKNRRSPCFKRYSLWSIFLGIFLTILAIVASGVVLGGSLRFQSRAQSTKNIIAETAEEASGTIYNVTGAVANMQNIAKLYGGSQAYSGLNNTLQKLDDEADSIQRTAVKKMRLVNKGIKILKVLTIVTIVLNLIAILALIASRPLRLHQALYWLIILCWLLTFLFWIYFGLYYSLDKFAGDSCAALDEYRLNPENSTLSSILPCADRLSTNKLLRDVGAGIYNIVNQVNANISAAKSLALPDLEYICNPFSGPPEYNYQPQNCSSNTIKIGDIPQILKNYICSDNEGGTCISASNYNRVQVFTSSMQDIVNDFPGMEKLVDCQMVKDAFSEILFNQCKPLKKYVHMTWASLAALSTIMVALVLFWTVEARHDNQHHSTDGSVKPHPSSTDMPEADMTEIAAKQMELKMEP</sequence>
<feature type="transmembrane region" description="Helical" evidence="1">
    <location>
        <begin position="276"/>
        <end position="296"/>
    </location>
</feature>
<feature type="transmembrane region" description="Helical" evidence="1">
    <location>
        <begin position="308"/>
        <end position="329"/>
    </location>
</feature>
<dbReference type="GO" id="GO:0016020">
    <property type="term" value="C:membrane"/>
    <property type="evidence" value="ECO:0007669"/>
    <property type="project" value="TreeGrafter"/>
</dbReference>
<keyword evidence="1" id="KW-0472">Membrane</keyword>
<organism evidence="2 3">
    <name type="scientific">Phoenix dactylifera</name>
    <name type="common">Date palm</name>
    <dbReference type="NCBI Taxonomy" id="42345"/>
    <lineage>
        <taxon>Eukaryota</taxon>
        <taxon>Viridiplantae</taxon>
        <taxon>Streptophyta</taxon>
        <taxon>Embryophyta</taxon>
        <taxon>Tracheophyta</taxon>
        <taxon>Spermatophyta</taxon>
        <taxon>Magnoliopsida</taxon>
        <taxon>Liliopsida</taxon>
        <taxon>Arecaceae</taxon>
        <taxon>Coryphoideae</taxon>
        <taxon>Phoeniceae</taxon>
        <taxon>Phoenix</taxon>
    </lineage>
</organism>
<name>A0A8B7CJR2_PHODC</name>
<evidence type="ECO:0000256" key="1">
    <source>
        <dbReference type="SAM" id="Phobius"/>
    </source>
</evidence>
<dbReference type="PANTHER" id="PTHR31414:SF18">
    <property type="entry name" value="TRANSMEMBRANE PROTEIN-RELATED"/>
    <property type="match status" value="1"/>
</dbReference>
<dbReference type="Proteomes" id="UP000228380">
    <property type="component" value="Chromosome 14"/>
</dbReference>
<dbReference type="OrthoDB" id="1922814at2759"/>
<feature type="transmembrane region" description="Helical" evidence="1">
    <location>
        <begin position="168"/>
        <end position="191"/>
    </location>
</feature>
<dbReference type="KEGG" id="pda:103714925"/>